<dbReference type="AlphaFoldDB" id="A0A2S4MKN3"/>
<evidence type="ECO:0000313" key="1">
    <source>
        <dbReference type="EMBL" id="POR55300.1"/>
    </source>
</evidence>
<proteinExistence type="predicted"/>
<keyword evidence="2" id="KW-1185">Reference proteome</keyword>
<dbReference type="Proteomes" id="UP000236919">
    <property type="component" value="Unassembled WGS sequence"/>
</dbReference>
<comment type="caution">
    <text evidence="1">The sequence shown here is derived from an EMBL/GenBank/DDBJ whole genome shotgun (WGS) entry which is preliminary data.</text>
</comment>
<sequence length="37" mass="4107">MQRNDIRSSYERGYGNEGAWNLCEGRAVAAPHPENAS</sequence>
<gene>
    <name evidence="1" type="ORF">CYD53_102186</name>
</gene>
<name>A0A2S4MKN3_9HYPH</name>
<accession>A0A2S4MKN3</accession>
<evidence type="ECO:0000313" key="2">
    <source>
        <dbReference type="Proteomes" id="UP000236919"/>
    </source>
</evidence>
<reference evidence="1 2" key="1">
    <citation type="submission" date="2018-01" db="EMBL/GenBank/DDBJ databases">
        <title>Genomic Encyclopedia of Type Strains, Phase III (KMG-III): the genomes of soil and plant-associated and newly described type strains.</title>
        <authorList>
            <person name="Whitman W."/>
        </authorList>
    </citation>
    <scope>NUCLEOTIDE SEQUENCE [LARGE SCALE GENOMIC DNA]</scope>
    <source>
        <strain evidence="1 2">1131</strain>
    </source>
</reference>
<organism evidence="1 2">
    <name type="scientific">Bosea psychrotolerans</name>
    <dbReference type="NCBI Taxonomy" id="1871628"/>
    <lineage>
        <taxon>Bacteria</taxon>
        <taxon>Pseudomonadati</taxon>
        <taxon>Pseudomonadota</taxon>
        <taxon>Alphaproteobacteria</taxon>
        <taxon>Hyphomicrobiales</taxon>
        <taxon>Boseaceae</taxon>
        <taxon>Bosea</taxon>
    </lineage>
</organism>
<protein>
    <submittedName>
        <fullName evidence="1">Uncharacterized protein</fullName>
    </submittedName>
</protein>
<dbReference type="EMBL" id="PQFZ01000002">
    <property type="protein sequence ID" value="POR55300.1"/>
    <property type="molecule type" value="Genomic_DNA"/>
</dbReference>